<comment type="caution">
    <text evidence="2">The sequence shown here is derived from an EMBL/GenBank/DDBJ whole genome shotgun (WGS) entry which is preliminary data.</text>
</comment>
<sequence length="112" mass="12724">MSAFSIDYDFEEMHLCGDGLMAWGTATLVHDGDGEFYVSAIMIGGKKFTRNGYGSDQFFSTTNKDIFLTIAKQLEESKHTQETWGEALREDRAGDPDRAYDERRDHQAMGWV</sequence>
<keyword evidence="3" id="KW-1185">Reference proteome</keyword>
<dbReference type="Proteomes" id="UP000435802">
    <property type="component" value="Unassembled WGS sequence"/>
</dbReference>
<dbReference type="EMBL" id="WUMK01000004">
    <property type="protein sequence ID" value="MXN46093.1"/>
    <property type="molecule type" value="Genomic_DNA"/>
</dbReference>
<protein>
    <submittedName>
        <fullName evidence="2">Uncharacterized protein</fullName>
    </submittedName>
</protein>
<evidence type="ECO:0000256" key="1">
    <source>
        <dbReference type="SAM" id="MobiDB-lite"/>
    </source>
</evidence>
<evidence type="ECO:0000313" key="3">
    <source>
        <dbReference type="Proteomes" id="UP000435802"/>
    </source>
</evidence>
<dbReference type="RefSeq" id="WP_160859640.1">
    <property type="nucleotide sequence ID" value="NZ_WUMK01000004.1"/>
</dbReference>
<organism evidence="2 3">
    <name type="scientific">Shinella kummerowiae</name>
    <dbReference type="NCBI Taxonomy" id="417745"/>
    <lineage>
        <taxon>Bacteria</taxon>
        <taxon>Pseudomonadati</taxon>
        <taxon>Pseudomonadota</taxon>
        <taxon>Alphaproteobacteria</taxon>
        <taxon>Hyphomicrobiales</taxon>
        <taxon>Rhizobiaceae</taxon>
        <taxon>Shinella</taxon>
    </lineage>
</organism>
<dbReference type="OrthoDB" id="8301601at2"/>
<reference evidence="2 3" key="1">
    <citation type="submission" date="2019-12" db="EMBL/GenBank/DDBJ databases">
        <title>Shinella kummerowiae sp. nov., a symbiotic bacterium isolated from root nodules of the herbal legume Kummerowia stipulacea.</title>
        <authorList>
            <person name="Gao J."/>
        </authorList>
    </citation>
    <scope>NUCLEOTIDE SEQUENCE [LARGE SCALE GENOMIC DNA]</scope>
    <source>
        <strain evidence="2 3">CCBAU 25048</strain>
    </source>
</reference>
<feature type="region of interest" description="Disordered" evidence="1">
    <location>
        <begin position="78"/>
        <end position="112"/>
    </location>
</feature>
<accession>A0A6N8SBW1</accession>
<dbReference type="AlphaFoldDB" id="A0A6N8SBW1"/>
<proteinExistence type="predicted"/>
<evidence type="ECO:0000313" key="2">
    <source>
        <dbReference type="EMBL" id="MXN46093.1"/>
    </source>
</evidence>
<name>A0A6N8SBW1_9HYPH</name>
<gene>
    <name evidence="2" type="ORF">GR138_12920</name>
</gene>